<keyword evidence="1" id="KW-1133">Transmembrane helix</keyword>
<keyword evidence="1" id="KW-0472">Membrane</keyword>
<dbReference type="CDD" id="cd22189">
    <property type="entry name" value="PGAP4-like_fungal"/>
    <property type="match status" value="1"/>
</dbReference>
<dbReference type="InParanoid" id="A0A2K1QHZ9"/>
<dbReference type="AlphaFoldDB" id="A0A2K1QHZ9"/>
<evidence type="ECO:0000313" key="3">
    <source>
        <dbReference type="Proteomes" id="UP000243797"/>
    </source>
</evidence>
<keyword evidence="1" id="KW-0812">Transmembrane</keyword>
<reference evidence="2 3" key="1">
    <citation type="submission" date="2017-06" db="EMBL/GenBank/DDBJ databases">
        <title>Draft genome sequence of a variant of Elsinoe murrayae.</title>
        <authorList>
            <person name="Cheng Q."/>
        </authorList>
    </citation>
    <scope>NUCLEOTIDE SEQUENCE [LARGE SCALE GENOMIC DNA]</scope>
    <source>
        <strain evidence="2 3">CQ-2017a</strain>
    </source>
</reference>
<proteinExistence type="predicted"/>
<feature type="transmembrane region" description="Helical" evidence="1">
    <location>
        <begin position="292"/>
        <end position="311"/>
    </location>
</feature>
<dbReference type="PANTHER" id="PTHR31410">
    <property type="entry name" value="TRANSMEMBRANE PROTEIN 246"/>
    <property type="match status" value="1"/>
</dbReference>
<evidence type="ECO:0000256" key="1">
    <source>
        <dbReference type="SAM" id="Phobius"/>
    </source>
</evidence>
<dbReference type="GO" id="GO:0006506">
    <property type="term" value="P:GPI anchor biosynthetic process"/>
    <property type="evidence" value="ECO:0007669"/>
    <property type="project" value="InterPro"/>
</dbReference>
<dbReference type="OrthoDB" id="2016523at2759"/>
<dbReference type="PANTHER" id="PTHR31410:SF1">
    <property type="entry name" value="POST-GPI ATTACHMENT TO PROTEINS FACTOR 4"/>
    <property type="match status" value="1"/>
</dbReference>
<accession>A0A2K1QHZ9</accession>
<gene>
    <name evidence="2" type="ORF">CAC42_3788</name>
</gene>
<feature type="transmembrane region" description="Helical" evidence="1">
    <location>
        <begin position="261"/>
        <end position="280"/>
    </location>
</feature>
<protein>
    <submittedName>
        <fullName evidence="2">Bifunctional protein GAL10</fullName>
    </submittedName>
</protein>
<dbReference type="GO" id="GO:0016757">
    <property type="term" value="F:glycosyltransferase activity"/>
    <property type="evidence" value="ECO:0007669"/>
    <property type="project" value="InterPro"/>
</dbReference>
<dbReference type="InterPro" id="IPR029675">
    <property type="entry name" value="PGAP4"/>
</dbReference>
<dbReference type="GO" id="GO:0000139">
    <property type="term" value="C:Golgi membrane"/>
    <property type="evidence" value="ECO:0007669"/>
    <property type="project" value="InterPro"/>
</dbReference>
<dbReference type="EMBL" id="NKHZ01000086">
    <property type="protein sequence ID" value="PNS14502.1"/>
    <property type="molecule type" value="Genomic_DNA"/>
</dbReference>
<keyword evidence="3" id="KW-1185">Reference proteome</keyword>
<organism evidence="2 3">
    <name type="scientific">Sphaceloma murrayae</name>
    <dbReference type="NCBI Taxonomy" id="2082308"/>
    <lineage>
        <taxon>Eukaryota</taxon>
        <taxon>Fungi</taxon>
        <taxon>Dikarya</taxon>
        <taxon>Ascomycota</taxon>
        <taxon>Pezizomycotina</taxon>
        <taxon>Dothideomycetes</taxon>
        <taxon>Dothideomycetidae</taxon>
        <taxon>Myriangiales</taxon>
        <taxon>Elsinoaceae</taxon>
        <taxon>Sphaceloma</taxon>
    </lineage>
</organism>
<name>A0A2K1QHZ9_9PEZI</name>
<dbReference type="Proteomes" id="UP000243797">
    <property type="component" value="Unassembled WGS sequence"/>
</dbReference>
<evidence type="ECO:0000313" key="2">
    <source>
        <dbReference type="EMBL" id="PNS14502.1"/>
    </source>
</evidence>
<sequence length="435" mass="49539">MTRRIAQAAAGRLVQFVNSTAGRVLACTAVAWLFSFAVCKQLLWRDPHSAFFSSDGVYDLGYSTIRQEEAHRYMDVVVKNGTERETTKAKDPLVCAVYTTFQRDGRQYLQEAIGSMLVGLTQEEREAVDLRLLFAHVESQKHDDWNATWLGTLDAWTGYQGTEDELRLVREWEEGRNFYAKGVYDYLYTLDMCLKDSAAPFIAVFEDDIIFAEGWLYKTLRALSQLGPQQSSSWLYLRLFYTETSLGWDETTDFVYRNMHLTFAAAMALTASILLLARKYSHHARGLLDPATIAACTLVTVPAFTALFFMVGKYNVMPLRGPTLMNKHGCCTQALVFPRYQVESLVHFLRDRGSGQTDALIEEYADRARLQRYALAPQVVQHVGLVSSRDNLVINTRSTWAFWFEAQNAERLRNEHRDMDWGGVVGSLRGRVMIS</sequence>
<comment type="caution">
    <text evidence="2">The sequence shown here is derived from an EMBL/GenBank/DDBJ whole genome shotgun (WGS) entry which is preliminary data.</text>
</comment>